<feature type="transmembrane region" description="Helical" evidence="1">
    <location>
        <begin position="12"/>
        <end position="33"/>
    </location>
</feature>
<gene>
    <name evidence="2" type="ORF">ADIS_2619</name>
</gene>
<keyword evidence="1" id="KW-1133">Transmembrane helix</keyword>
<dbReference type="EMBL" id="AQHR01000070">
    <property type="protein sequence ID" value="EON76958.1"/>
    <property type="molecule type" value="Genomic_DNA"/>
</dbReference>
<evidence type="ECO:0000313" key="3">
    <source>
        <dbReference type="Proteomes" id="UP000013909"/>
    </source>
</evidence>
<accession>R7ZSD1</accession>
<keyword evidence="1" id="KW-0812">Transmembrane</keyword>
<keyword evidence="1" id="KW-0472">Membrane</keyword>
<comment type="caution">
    <text evidence="2">The sequence shown here is derived from an EMBL/GenBank/DDBJ whole genome shotgun (WGS) entry which is preliminary data.</text>
</comment>
<proteinExistence type="predicted"/>
<keyword evidence="3" id="KW-1185">Reference proteome</keyword>
<organism evidence="2 3">
    <name type="scientific">Lunatimonas lonarensis</name>
    <dbReference type="NCBI Taxonomy" id="1232681"/>
    <lineage>
        <taxon>Bacteria</taxon>
        <taxon>Pseudomonadati</taxon>
        <taxon>Bacteroidota</taxon>
        <taxon>Cytophagia</taxon>
        <taxon>Cytophagales</taxon>
        <taxon>Cyclobacteriaceae</taxon>
    </lineage>
</organism>
<dbReference type="Proteomes" id="UP000013909">
    <property type="component" value="Unassembled WGS sequence"/>
</dbReference>
<reference evidence="2 3" key="1">
    <citation type="submission" date="2013-02" db="EMBL/GenBank/DDBJ databases">
        <title>A novel strain isolated from Lonar lake, Maharashtra, India.</title>
        <authorList>
            <person name="Singh A."/>
        </authorList>
    </citation>
    <scope>NUCLEOTIDE SEQUENCE [LARGE SCALE GENOMIC DNA]</scope>
    <source>
        <strain evidence="2 3">AK24</strain>
    </source>
</reference>
<dbReference type="AlphaFoldDB" id="R7ZSD1"/>
<dbReference type="STRING" id="1232681.ADIS_2619"/>
<evidence type="ECO:0000256" key="1">
    <source>
        <dbReference type="SAM" id="Phobius"/>
    </source>
</evidence>
<evidence type="ECO:0000313" key="2">
    <source>
        <dbReference type="EMBL" id="EON76958.1"/>
    </source>
</evidence>
<sequence>MFIYEITPKKIFCFFIESVLLQGLPLILLDFWLGFLNPFVHALRCKR</sequence>
<name>R7ZSD1_9BACT</name>
<protein>
    <submittedName>
        <fullName evidence="2">Uncharacterized protein</fullName>
    </submittedName>
</protein>